<organism evidence="5 6">
    <name type="scientific">Arcticibacter pallidicorallinus</name>
    <dbReference type="NCBI Taxonomy" id="1259464"/>
    <lineage>
        <taxon>Bacteria</taxon>
        <taxon>Pseudomonadati</taxon>
        <taxon>Bacteroidota</taxon>
        <taxon>Sphingobacteriia</taxon>
        <taxon>Sphingobacteriales</taxon>
        <taxon>Sphingobacteriaceae</taxon>
        <taxon>Arcticibacter</taxon>
    </lineage>
</organism>
<dbReference type="Proteomes" id="UP000238034">
    <property type="component" value="Unassembled WGS sequence"/>
</dbReference>
<feature type="compositionally biased region" description="Basic and acidic residues" evidence="3">
    <location>
        <begin position="108"/>
        <end position="122"/>
    </location>
</feature>
<dbReference type="AlphaFoldDB" id="A0A2T0UBA8"/>
<comment type="catalytic activity">
    <reaction evidence="2">
        <text>2 superoxide + 2 H(+) = H2O2 + O2</text>
        <dbReference type="Rhea" id="RHEA:20696"/>
        <dbReference type="ChEBI" id="CHEBI:15378"/>
        <dbReference type="ChEBI" id="CHEBI:15379"/>
        <dbReference type="ChEBI" id="CHEBI:16240"/>
        <dbReference type="ChEBI" id="CHEBI:18421"/>
        <dbReference type="EC" id="1.15.1.1"/>
    </reaction>
</comment>
<accession>A0A2T0UBA8</accession>
<comment type="cofactor">
    <cofactor evidence="2">
        <name>Zn(2+)</name>
        <dbReference type="ChEBI" id="CHEBI:29105"/>
    </cofactor>
    <text evidence="2">Binds 1 zinc ion per subunit.</text>
</comment>
<dbReference type="InterPro" id="IPR024134">
    <property type="entry name" value="SOD_Cu/Zn_/chaperone"/>
</dbReference>
<proteinExistence type="inferred from homology"/>
<dbReference type="InterPro" id="IPR018152">
    <property type="entry name" value="SOD_Cu/Zn_BS"/>
</dbReference>
<feature type="region of interest" description="Disordered" evidence="3">
    <location>
        <begin position="97"/>
        <end position="134"/>
    </location>
</feature>
<keyword evidence="2" id="KW-0479">Metal-binding</keyword>
<reference evidence="5 6" key="1">
    <citation type="submission" date="2018-03" db="EMBL/GenBank/DDBJ databases">
        <title>Genomic Encyclopedia of Type Strains, Phase III (KMG-III): the genomes of soil and plant-associated and newly described type strains.</title>
        <authorList>
            <person name="Whitman W."/>
        </authorList>
    </citation>
    <scope>NUCLEOTIDE SEQUENCE [LARGE SCALE GENOMIC DNA]</scope>
    <source>
        <strain evidence="5 6">CGMCC 1.9313</strain>
    </source>
</reference>
<gene>
    <name evidence="5" type="ORF">B0I27_101142</name>
</gene>
<evidence type="ECO:0000256" key="1">
    <source>
        <dbReference type="ARBA" id="ARBA00010457"/>
    </source>
</evidence>
<keyword evidence="6" id="KW-1185">Reference proteome</keyword>
<evidence type="ECO:0000313" key="5">
    <source>
        <dbReference type="EMBL" id="PRY55174.1"/>
    </source>
</evidence>
<comment type="cofactor">
    <cofactor evidence="2">
        <name>Cu cation</name>
        <dbReference type="ChEBI" id="CHEBI:23378"/>
    </cofactor>
    <text evidence="2">Binds 1 copper ion per subunit.</text>
</comment>
<dbReference type="PROSITE" id="PS00332">
    <property type="entry name" value="SOD_CU_ZN_2"/>
    <property type="match status" value="1"/>
</dbReference>
<dbReference type="PANTHER" id="PTHR10003">
    <property type="entry name" value="SUPEROXIDE DISMUTASE CU-ZN -RELATED"/>
    <property type="match status" value="1"/>
</dbReference>
<dbReference type="SUPFAM" id="SSF49329">
    <property type="entry name" value="Cu,Zn superoxide dismutase-like"/>
    <property type="match status" value="1"/>
</dbReference>
<comment type="similarity">
    <text evidence="1 2">Belongs to the Cu-Zn superoxide dismutase family.</text>
</comment>
<dbReference type="EMBL" id="PVTH01000001">
    <property type="protein sequence ID" value="PRY55174.1"/>
    <property type="molecule type" value="Genomic_DNA"/>
</dbReference>
<evidence type="ECO:0000256" key="3">
    <source>
        <dbReference type="SAM" id="MobiDB-lite"/>
    </source>
</evidence>
<feature type="domain" description="Superoxide dismutase copper/zinc binding" evidence="4">
    <location>
        <begin position="54"/>
        <end position="185"/>
    </location>
</feature>
<dbReference type="EC" id="1.15.1.1" evidence="2"/>
<dbReference type="Pfam" id="PF00080">
    <property type="entry name" value="Sod_Cu"/>
    <property type="match status" value="1"/>
</dbReference>
<dbReference type="GO" id="GO:0004784">
    <property type="term" value="F:superoxide dismutase activity"/>
    <property type="evidence" value="ECO:0007669"/>
    <property type="project" value="UniProtKB-EC"/>
</dbReference>
<dbReference type="InterPro" id="IPR036423">
    <property type="entry name" value="SOD-like_Cu/Zn_dom_sf"/>
</dbReference>
<keyword evidence="2" id="KW-0186">Copper</keyword>
<dbReference type="GO" id="GO:0005507">
    <property type="term" value="F:copper ion binding"/>
    <property type="evidence" value="ECO:0007669"/>
    <property type="project" value="InterPro"/>
</dbReference>
<dbReference type="PRINTS" id="PR00068">
    <property type="entry name" value="CUZNDISMTASE"/>
</dbReference>
<name>A0A2T0UBA8_9SPHI</name>
<dbReference type="InterPro" id="IPR001424">
    <property type="entry name" value="SOD_Cu_Zn_dom"/>
</dbReference>
<dbReference type="Gene3D" id="2.60.40.200">
    <property type="entry name" value="Superoxide dismutase, copper/zinc binding domain"/>
    <property type="match status" value="1"/>
</dbReference>
<keyword evidence="2" id="KW-0560">Oxidoreductase</keyword>
<protein>
    <recommendedName>
        <fullName evidence="2">Superoxide dismutase [Cu-Zn]</fullName>
        <ecNumber evidence="2">1.15.1.1</ecNumber>
    </recommendedName>
</protein>
<evidence type="ECO:0000256" key="2">
    <source>
        <dbReference type="RuleBase" id="RU000393"/>
    </source>
</evidence>
<evidence type="ECO:0000313" key="6">
    <source>
        <dbReference type="Proteomes" id="UP000238034"/>
    </source>
</evidence>
<evidence type="ECO:0000259" key="4">
    <source>
        <dbReference type="Pfam" id="PF00080"/>
    </source>
</evidence>
<keyword evidence="2" id="KW-0862">Zinc</keyword>
<comment type="caution">
    <text evidence="5">The sequence shown here is derived from an EMBL/GenBank/DDBJ whole genome shotgun (WGS) entry which is preliminary data.</text>
</comment>
<sequence>MGALVLLLAVACTNTKNSNSSDSLNTDGTSVADSASAKQAHADISATKADTSGSGMAHFTALGDGKVEMKLTLEFPAKANQSVAVHFHEHGDCGDSGNGAHGHWNPTGEKHGKWDSAEHHSGDIGNINLDGNGKGEITIQSDRWSIGGDEKTNILDKAIIVHSGVDDYTTQPTGNSGSRIGCGVIMEMK</sequence>
<comment type="function">
    <text evidence="2">Destroys radicals which are normally produced within the cells and which are toxic to biological systems.</text>
</comment>